<organism evidence="3 4">
    <name type="scientific">Cercophora scortea</name>
    <dbReference type="NCBI Taxonomy" id="314031"/>
    <lineage>
        <taxon>Eukaryota</taxon>
        <taxon>Fungi</taxon>
        <taxon>Dikarya</taxon>
        <taxon>Ascomycota</taxon>
        <taxon>Pezizomycotina</taxon>
        <taxon>Sordariomycetes</taxon>
        <taxon>Sordariomycetidae</taxon>
        <taxon>Sordariales</taxon>
        <taxon>Lasiosphaeriaceae</taxon>
        <taxon>Cercophora</taxon>
    </lineage>
</organism>
<comment type="caution">
    <text evidence="3">The sequence shown here is derived from an EMBL/GenBank/DDBJ whole genome shotgun (WGS) entry which is preliminary data.</text>
</comment>
<feature type="compositionally biased region" description="Low complexity" evidence="1">
    <location>
        <begin position="156"/>
        <end position="166"/>
    </location>
</feature>
<dbReference type="InterPro" id="IPR021840">
    <property type="entry name" value="DUF3433"/>
</dbReference>
<evidence type="ECO:0000313" key="3">
    <source>
        <dbReference type="EMBL" id="KAK3323813.1"/>
    </source>
</evidence>
<accession>A0AAE0IF80</accession>
<reference evidence="3" key="1">
    <citation type="journal article" date="2023" name="Mol. Phylogenet. Evol.">
        <title>Genome-scale phylogeny and comparative genomics of the fungal order Sordariales.</title>
        <authorList>
            <person name="Hensen N."/>
            <person name="Bonometti L."/>
            <person name="Westerberg I."/>
            <person name="Brannstrom I.O."/>
            <person name="Guillou S."/>
            <person name="Cros-Aarteil S."/>
            <person name="Calhoun S."/>
            <person name="Haridas S."/>
            <person name="Kuo A."/>
            <person name="Mondo S."/>
            <person name="Pangilinan J."/>
            <person name="Riley R."/>
            <person name="LaButti K."/>
            <person name="Andreopoulos B."/>
            <person name="Lipzen A."/>
            <person name="Chen C."/>
            <person name="Yan M."/>
            <person name="Daum C."/>
            <person name="Ng V."/>
            <person name="Clum A."/>
            <person name="Steindorff A."/>
            <person name="Ohm R.A."/>
            <person name="Martin F."/>
            <person name="Silar P."/>
            <person name="Natvig D.O."/>
            <person name="Lalanne C."/>
            <person name="Gautier V."/>
            <person name="Ament-Velasquez S.L."/>
            <person name="Kruys A."/>
            <person name="Hutchinson M.I."/>
            <person name="Powell A.J."/>
            <person name="Barry K."/>
            <person name="Miller A.N."/>
            <person name="Grigoriev I.V."/>
            <person name="Debuchy R."/>
            <person name="Gladieux P."/>
            <person name="Hiltunen Thoren M."/>
            <person name="Johannesson H."/>
        </authorList>
    </citation>
    <scope>NUCLEOTIDE SEQUENCE</scope>
    <source>
        <strain evidence="3">SMH4131-1</strain>
    </source>
</reference>
<reference evidence="3" key="2">
    <citation type="submission" date="2023-06" db="EMBL/GenBank/DDBJ databases">
        <authorList>
            <consortium name="Lawrence Berkeley National Laboratory"/>
            <person name="Haridas S."/>
            <person name="Hensen N."/>
            <person name="Bonometti L."/>
            <person name="Westerberg I."/>
            <person name="Brannstrom I.O."/>
            <person name="Guillou S."/>
            <person name="Cros-Aarteil S."/>
            <person name="Calhoun S."/>
            <person name="Kuo A."/>
            <person name="Mondo S."/>
            <person name="Pangilinan J."/>
            <person name="Riley R."/>
            <person name="Labutti K."/>
            <person name="Andreopoulos B."/>
            <person name="Lipzen A."/>
            <person name="Chen C."/>
            <person name="Yanf M."/>
            <person name="Daum C."/>
            <person name="Ng V."/>
            <person name="Clum A."/>
            <person name="Steindorff A."/>
            <person name="Ohm R."/>
            <person name="Martin F."/>
            <person name="Silar P."/>
            <person name="Natvig D."/>
            <person name="Lalanne C."/>
            <person name="Gautier V."/>
            <person name="Ament-Velasquez S.L."/>
            <person name="Kruys A."/>
            <person name="Hutchinson M.I."/>
            <person name="Powell A.J."/>
            <person name="Barry K."/>
            <person name="Miller A.N."/>
            <person name="Grigoriev I.V."/>
            <person name="Debuchy R."/>
            <person name="Gladieux P."/>
            <person name="Thoren M.H."/>
            <person name="Johannesson H."/>
        </authorList>
    </citation>
    <scope>NUCLEOTIDE SEQUENCE</scope>
    <source>
        <strain evidence="3">SMH4131-1</strain>
    </source>
</reference>
<feature type="compositionally biased region" description="Basic and acidic residues" evidence="1">
    <location>
        <begin position="1"/>
        <end position="11"/>
    </location>
</feature>
<keyword evidence="2" id="KW-0472">Membrane</keyword>
<feature type="region of interest" description="Disordered" evidence="1">
    <location>
        <begin position="846"/>
        <end position="868"/>
    </location>
</feature>
<evidence type="ECO:0000256" key="1">
    <source>
        <dbReference type="SAM" id="MobiDB-lite"/>
    </source>
</evidence>
<feature type="region of interest" description="Disordered" evidence="1">
    <location>
        <begin position="1"/>
        <end position="184"/>
    </location>
</feature>
<feature type="transmembrane region" description="Helical" evidence="2">
    <location>
        <begin position="925"/>
        <end position="945"/>
    </location>
</feature>
<dbReference type="Proteomes" id="UP001286456">
    <property type="component" value="Unassembled WGS sequence"/>
</dbReference>
<gene>
    <name evidence="3" type="ORF">B0T19DRAFT_402103</name>
</gene>
<feature type="transmembrane region" description="Helical" evidence="2">
    <location>
        <begin position="965"/>
        <end position="982"/>
    </location>
</feature>
<feature type="transmembrane region" description="Helical" evidence="2">
    <location>
        <begin position="193"/>
        <end position="214"/>
    </location>
</feature>
<sequence>MMEPVKSHDPNTGHPQGLQQSDIDILGTEIPRPRVFSDSTDDLLLASDVHAHDDTASQTETDSLHAPTRAPSPHRDAVSGPSSSNPTGCPSSPRAMQLHLQLSEDSASSVPSQESPGPQLADTPSPTEARTVAKDSKSLEPKVYPSEIEMDDLQLSSTGTWTTKSTWRSEKNKQQQHQHAAGNRQPKLNYKPVVLRLPYQALLLFIIAGFFAFLEYEIHSLPQPYVQFVPFSPGVIHENSNFGLLDIQQPETTASPASRHRGLSTAHLAPTSTTTGVGGWTASRTTSAPLNTAMLMARGKLTANPEPIPPSSVYPTPGVSITKYFGWGPPAWYAAPRYDLSNDENVTWSFYQWIPFFTTKSEVPLSWCPCNVDLQVSLESGDLWIFRPSPGIALSGDASCQAIMNTLINFYRIMHQVSVFDTDDVPDYMRTMRNRAAALTWTTTPPAPVSIPWSYPITTNNEGAMVIALEVKTSTTLAYDVFGTAVTKGFPWTGFITASDGDHTRSTPFGHHYKLDVVNKGISGPNHNRVFLVLRGSLDRIVNHLIADTKIKRFGSLQFKQPNSANHRYAFAVLGLCNWNFTRSLNRRVNDCFWSAIDSAPVSQLQQFNNFQCSSGQPTYPEGPVSPNDHFFNLQTEADYLLASLVPVLLATLLSIPIQVFTSSINHMLPFKALRYPTGATAEDSLSLPRGSLLAPIISLRFLHRFKDPLPILNVLLGLLSTLLVPLSSETVRLEYLPFECHPDHVDGQVMTAKPCPVGLRVSGVPTRAAEALLAVIAAVIALMAYLLWRWRSGLATEPWSIAAMASMLSSSGSELKALMASMPPCADGVCLRSGEVEKTLKGRRFRLGGPETRHGEPTDNKGQAGHGDDGGGAGHYYGIHTIRLPEAEEDAGEVRLTAQDPPRRRTSSMLKPRTSPASPFDMEFFGRIVFLVFIGGLLILILYYENSMLNTKFETFMDSQTFGVRILFTGMGSIVSIFWDFQFSRIAENQLYHRLTKRPQPAPRSILLSPPSSVFTGLYSALATKDLVSANVSLATLLAKFTPILLSNIPFRNTVTWKTHEACTWLAVAVLSYMFIVLFASLWVRRAYMPVAPSSIAACMYYVCDSAMLKDFEGLVAVGRKERDRLVGGGGDIMGLGVGGRRYRYIFGEIVGVKSGERRIAVDYHRLEQRAAGWKPGRF</sequence>
<evidence type="ECO:0000313" key="4">
    <source>
        <dbReference type="Proteomes" id="UP001286456"/>
    </source>
</evidence>
<feature type="transmembrane region" description="Helical" evidence="2">
    <location>
        <begin position="769"/>
        <end position="789"/>
    </location>
</feature>
<evidence type="ECO:0000256" key="2">
    <source>
        <dbReference type="SAM" id="Phobius"/>
    </source>
</evidence>
<keyword evidence="2" id="KW-1133">Transmembrane helix</keyword>
<keyword evidence="4" id="KW-1185">Reference proteome</keyword>
<dbReference type="Pfam" id="PF11915">
    <property type="entry name" value="DUF3433"/>
    <property type="match status" value="2"/>
</dbReference>
<protein>
    <submittedName>
        <fullName evidence="3">Uncharacterized protein</fullName>
    </submittedName>
</protein>
<dbReference type="AlphaFoldDB" id="A0AAE0IF80"/>
<proteinExistence type="predicted"/>
<feature type="compositionally biased region" description="Basic and acidic residues" evidence="1">
    <location>
        <begin position="131"/>
        <end position="140"/>
    </location>
</feature>
<dbReference type="PANTHER" id="PTHR37544">
    <property type="entry name" value="SPRAY-RELATED"/>
    <property type="match status" value="1"/>
</dbReference>
<feature type="compositionally biased region" description="Polar residues" evidence="1">
    <location>
        <begin position="103"/>
        <end position="128"/>
    </location>
</feature>
<feature type="transmembrane region" description="Helical" evidence="2">
    <location>
        <begin position="640"/>
        <end position="662"/>
    </location>
</feature>
<feature type="transmembrane region" description="Helical" evidence="2">
    <location>
        <begin position="1064"/>
        <end position="1085"/>
    </location>
</feature>
<name>A0AAE0IF80_9PEZI</name>
<keyword evidence="2" id="KW-0812">Transmembrane</keyword>
<feature type="compositionally biased region" description="Polar residues" evidence="1">
    <location>
        <begin position="13"/>
        <end position="22"/>
    </location>
</feature>
<dbReference type="PANTHER" id="PTHR37544:SF3">
    <property type="entry name" value="SPRAY"/>
    <property type="match status" value="1"/>
</dbReference>
<feature type="compositionally biased region" description="Polar residues" evidence="1">
    <location>
        <begin position="80"/>
        <end position="90"/>
    </location>
</feature>
<feature type="transmembrane region" description="Helical" evidence="2">
    <location>
        <begin position="710"/>
        <end position="729"/>
    </location>
</feature>
<dbReference type="EMBL" id="JAUEPO010000004">
    <property type="protein sequence ID" value="KAK3323813.1"/>
    <property type="molecule type" value="Genomic_DNA"/>
</dbReference>